<protein>
    <submittedName>
        <fullName evidence="1">Uncharacterized protein</fullName>
    </submittedName>
</protein>
<comment type="caution">
    <text evidence="1">The sequence shown here is derived from an EMBL/GenBank/DDBJ whole genome shotgun (WGS) entry which is preliminary data.</text>
</comment>
<dbReference type="EMBL" id="CM047742">
    <property type="protein sequence ID" value="KAJ0035224.1"/>
    <property type="molecule type" value="Genomic_DNA"/>
</dbReference>
<keyword evidence="2" id="KW-1185">Reference proteome</keyword>
<gene>
    <name evidence="1" type="ORF">Pint_25741</name>
</gene>
<evidence type="ECO:0000313" key="1">
    <source>
        <dbReference type="EMBL" id="KAJ0035224.1"/>
    </source>
</evidence>
<proteinExistence type="predicted"/>
<organism evidence="1 2">
    <name type="scientific">Pistacia integerrima</name>
    <dbReference type="NCBI Taxonomy" id="434235"/>
    <lineage>
        <taxon>Eukaryota</taxon>
        <taxon>Viridiplantae</taxon>
        <taxon>Streptophyta</taxon>
        <taxon>Embryophyta</taxon>
        <taxon>Tracheophyta</taxon>
        <taxon>Spermatophyta</taxon>
        <taxon>Magnoliopsida</taxon>
        <taxon>eudicotyledons</taxon>
        <taxon>Gunneridae</taxon>
        <taxon>Pentapetalae</taxon>
        <taxon>rosids</taxon>
        <taxon>malvids</taxon>
        <taxon>Sapindales</taxon>
        <taxon>Anacardiaceae</taxon>
        <taxon>Pistacia</taxon>
    </lineage>
</organism>
<sequence>MWFTYSHMRSIKPRRKSRTNLILMTNLFESTRDACTNFRQDEDR</sequence>
<evidence type="ECO:0000313" key="2">
    <source>
        <dbReference type="Proteomes" id="UP001163603"/>
    </source>
</evidence>
<dbReference type="Proteomes" id="UP001163603">
    <property type="component" value="Chromosome 7"/>
</dbReference>
<name>A0ACC0YG25_9ROSI</name>
<accession>A0ACC0YG25</accession>
<reference evidence="2" key="1">
    <citation type="journal article" date="2023" name="G3 (Bethesda)">
        <title>Genome assembly and association tests identify interacting loci associated with vigor, precocity, and sex in interspecific pistachio rootstocks.</title>
        <authorList>
            <person name="Palmer W."/>
            <person name="Jacygrad E."/>
            <person name="Sagayaradj S."/>
            <person name="Cavanaugh K."/>
            <person name="Han R."/>
            <person name="Bertier L."/>
            <person name="Beede B."/>
            <person name="Kafkas S."/>
            <person name="Golino D."/>
            <person name="Preece J."/>
            <person name="Michelmore R."/>
        </authorList>
    </citation>
    <scope>NUCLEOTIDE SEQUENCE [LARGE SCALE GENOMIC DNA]</scope>
</reference>